<organism evidence="2 3">
    <name type="scientific">Nonlabens dokdonensis</name>
    <dbReference type="NCBI Taxonomy" id="328515"/>
    <lineage>
        <taxon>Bacteria</taxon>
        <taxon>Pseudomonadati</taxon>
        <taxon>Bacteroidota</taxon>
        <taxon>Flavobacteriia</taxon>
        <taxon>Flavobacteriales</taxon>
        <taxon>Flavobacteriaceae</taxon>
        <taxon>Nonlabens</taxon>
    </lineage>
</organism>
<evidence type="ECO:0000256" key="1">
    <source>
        <dbReference type="SAM" id="SignalP"/>
    </source>
</evidence>
<gene>
    <name evidence="2" type="ORF">A9Q93_12630</name>
</gene>
<evidence type="ECO:0000313" key="3">
    <source>
        <dbReference type="Proteomes" id="UP000196102"/>
    </source>
</evidence>
<feature type="signal peptide" evidence="1">
    <location>
        <begin position="1"/>
        <end position="20"/>
    </location>
</feature>
<dbReference type="EMBL" id="MAAX01000193">
    <property type="protein sequence ID" value="OUS10646.1"/>
    <property type="molecule type" value="Genomic_DNA"/>
</dbReference>
<evidence type="ECO:0000313" key="2">
    <source>
        <dbReference type="EMBL" id="OUS10646.1"/>
    </source>
</evidence>
<name>A0A1Z8AJY4_9FLAO</name>
<dbReference type="AlphaFoldDB" id="A0A1Z8AJY4"/>
<protein>
    <recommendedName>
        <fullName evidence="4">DUF4476 domain-containing protein</fullName>
    </recommendedName>
</protein>
<evidence type="ECO:0008006" key="4">
    <source>
        <dbReference type="Google" id="ProtNLM"/>
    </source>
</evidence>
<comment type="caution">
    <text evidence="2">The sequence shown here is derived from an EMBL/GenBank/DDBJ whole genome shotgun (WGS) entry which is preliminary data.</text>
</comment>
<feature type="chain" id="PRO_5012577381" description="DUF4476 domain-containing protein" evidence="1">
    <location>
        <begin position="21"/>
        <end position="183"/>
    </location>
</feature>
<keyword evidence="1" id="KW-0732">Signal</keyword>
<sequence>MKTRLPILLVAFVMAFYSNAQEQTANVELPLTEQCESLLNKKLDFLIDGSFQDEKSLQREIARLKECGIDDYDVSFFGRMSSMSAMLRKMTKEKQLEQLTFQDLFAEIEKMKATEAFEQMKKITQLSETLATRVGNLKNWNEDIKIFQELGASKNVITKVFEYLESHPDNTKTYQEILESFKK</sequence>
<dbReference type="Proteomes" id="UP000196102">
    <property type="component" value="Unassembled WGS sequence"/>
</dbReference>
<accession>A0A1Z8AJY4</accession>
<dbReference type="RefSeq" id="WP_303687810.1">
    <property type="nucleotide sequence ID" value="NZ_CAJXYO010000006.1"/>
</dbReference>
<reference evidence="3" key="1">
    <citation type="journal article" date="2017" name="Proc. Natl. Acad. Sci. U.S.A.">
        <title>Simulation of Deepwater Horizon oil plume reveals substrate specialization within a complex community of hydrocarbon-degraders.</title>
        <authorList>
            <person name="Hu P."/>
            <person name="Dubinsky E.A."/>
            <person name="Probst A.J."/>
            <person name="Wang J."/>
            <person name="Sieber C.M.K."/>
            <person name="Tom L.M."/>
            <person name="Gardinali P."/>
            <person name="Banfield J.F."/>
            <person name="Atlas R.M."/>
            <person name="Andersen G.L."/>
        </authorList>
    </citation>
    <scope>NUCLEOTIDE SEQUENCE [LARGE SCALE GENOMIC DNA]</scope>
</reference>
<proteinExistence type="predicted"/>